<keyword evidence="7" id="KW-0599">Photoprotein</keyword>
<evidence type="ECO:0000259" key="9">
    <source>
        <dbReference type="PROSITE" id="PS50021"/>
    </source>
</evidence>
<dbReference type="InterPro" id="IPR001715">
    <property type="entry name" value="CH_dom"/>
</dbReference>
<feature type="domain" description="EF-hand" evidence="10">
    <location>
        <begin position="8"/>
        <end position="43"/>
    </location>
</feature>
<dbReference type="PROSITE" id="PS00020">
    <property type="entry name" value="ACTININ_2"/>
    <property type="match status" value="1"/>
</dbReference>
<name>T2MHE6_HYDVU</name>
<dbReference type="InterPro" id="IPR011992">
    <property type="entry name" value="EF-hand-dom_pair"/>
</dbReference>
<dbReference type="GO" id="GO:0005884">
    <property type="term" value="C:actin filament"/>
    <property type="evidence" value="ECO:0007669"/>
    <property type="project" value="TreeGrafter"/>
</dbReference>
<keyword evidence="6" id="KW-0455">Luminescence</keyword>
<feature type="domain" description="Calponin-homology (CH)" evidence="9">
    <location>
        <begin position="502"/>
        <end position="610"/>
    </location>
</feature>
<keyword evidence="2" id="KW-0479">Metal-binding</keyword>
<dbReference type="PANTHER" id="PTHR19961">
    <property type="entry name" value="FIMBRIN/PLASTIN"/>
    <property type="match status" value="1"/>
</dbReference>
<dbReference type="EMBL" id="HAAD01005133">
    <property type="protein sequence ID" value="CDG71365.1"/>
    <property type="molecule type" value="mRNA"/>
</dbReference>
<dbReference type="FunFam" id="1.10.418.10:FF:000010">
    <property type="entry name" value="Plastin-3 isoform 1"/>
    <property type="match status" value="1"/>
</dbReference>
<evidence type="ECO:0000256" key="3">
    <source>
        <dbReference type="ARBA" id="ARBA00022737"/>
    </source>
</evidence>
<dbReference type="SUPFAM" id="SSF47473">
    <property type="entry name" value="EF-hand"/>
    <property type="match status" value="1"/>
</dbReference>
<keyword evidence="3" id="KW-0677">Repeat</keyword>
<feature type="domain" description="Calponin-homology (CH)" evidence="9">
    <location>
        <begin position="380"/>
        <end position="489"/>
    </location>
</feature>
<dbReference type="GO" id="GO:0051017">
    <property type="term" value="P:actin filament bundle assembly"/>
    <property type="evidence" value="ECO:0007669"/>
    <property type="project" value="InterPro"/>
</dbReference>
<evidence type="ECO:0000256" key="8">
    <source>
        <dbReference type="ARBA" id="ARBA00073963"/>
    </source>
</evidence>
<evidence type="ECO:0000256" key="1">
    <source>
        <dbReference type="ARBA" id="ARBA00007828"/>
    </source>
</evidence>
<protein>
    <recommendedName>
        <fullName evidence="8">Fimbrin</fullName>
    </recommendedName>
</protein>
<proteinExistence type="evidence at transcript level"/>
<evidence type="ECO:0000256" key="5">
    <source>
        <dbReference type="ARBA" id="ARBA00023203"/>
    </source>
</evidence>
<dbReference type="FunFam" id="1.10.418.10:FF:000027">
    <property type="entry name" value="Probable fimbrin"/>
    <property type="match status" value="1"/>
</dbReference>
<gene>
    <name evidence="11" type="primary">PLS3</name>
</gene>
<evidence type="ECO:0000313" key="11">
    <source>
        <dbReference type="EMBL" id="CDG71365.1"/>
    </source>
</evidence>
<dbReference type="PROSITE" id="PS00019">
    <property type="entry name" value="ACTININ_1"/>
    <property type="match status" value="1"/>
</dbReference>
<dbReference type="FunFam" id="1.10.418.10:FF:000016">
    <property type="entry name" value="Probable fimbrin"/>
    <property type="match status" value="1"/>
</dbReference>
<feature type="domain" description="EF-hand" evidence="10">
    <location>
        <begin position="48"/>
        <end position="79"/>
    </location>
</feature>
<dbReference type="GO" id="GO:0051639">
    <property type="term" value="P:actin filament network formation"/>
    <property type="evidence" value="ECO:0007669"/>
    <property type="project" value="TreeGrafter"/>
</dbReference>
<dbReference type="InterPro" id="IPR018247">
    <property type="entry name" value="EF_Hand_1_Ca_BS"/>
</dbReference>
<dbReference type="CDD" id="cd21295">
    <property type="entry name" value="CH_PLS_rpt2"/>
    <property type="match status" value="1"/>
</dbReference>
<dbReference type="PROSITE" id="PS50222">
    <property type="entry name" value="EF_HAND_2"/>
    <property type="match status" value="2"/>
</dbReference>
<dbReference type="PROSITE" id="PS50021">
    <property type="entry name" value="CH"/>
    <property type="match status" value="4"/>
</dbReference>
<dbReference type="GO" id="GO:0071944">
    <property type="term" value="C:cell periphery"/>
    <property type="evidence" value="ECO:0007669"/>
    <property type="project" value="UniProtKB-ARBA"/>
</dbReference>
<evidence type="ECO:0000256" key="2">
    <source>
        <dbReference type="ARBA" id="ARBA00022723"/>
    </source>
</evidence>
<dbReference type="SMART" id="SM00054">
    <property type="entry name" value="EFh"/>
    <property type="match status" value="2"/>
</dbReference>
<evidence type="ECO:0000259" key="10">
    <source>
        <dbReference type="PROSITE" id="PS50222"/>
    </source>
</evidence>
<dbReference type="SUPFAM" id="SSF47576">
    <property type="entry name" value="Calponin-homology domain, CH-domain"/>
    <property type="match status" value="1"/>
</dbReference>
<dbReference type="CDD" id="cd21298">
    <property type="entry name" value="CH_PLS_rpt3"/>
    <property type="match status" value="1"/>
</dbReference>
<dbReference type="FunFam" id="1.10.238.10:FF:000263">
    <property type="entry name" value="plastin-1 isoform X2"/>
    <property type="match status" value="1"/>
</dbReference>
<dbReference type="Gene3D" id="1.10.418.10">
    <property type="entry name" value="Calponin-like domain"/>
    <property type="match status" value="4"/>
</dbReference>
<organism evidence="11">
    <name type="scientific">Hydra vulgaris</name>
    <name type="common">Hydra</name>
    <name type="synonym">Hydra attenuata</name>
    <dbReference type="NCBI Taxonomy" id="6087"/>
    <lineage>
        <taxon>Eukaryota</taxon>
        <taxon>Metazoa</taxon>
        <taxon>Cnidaria</taxon>
        <taxon>Hydrozoa</taxon>
        <taxon>Hydroidolina</taxon>
        <taxon>Anthoathecata</taxon>
        <taxon>Aplanulata</taxon>
        <taxon>Hydridae</taxon>
        <taxon>Hydra</taxon>
    </lineage>
</organism>
<dbReference type="GO" id="GO:0032432">
    <property type="term" value="C:actin filament bundle"/>
    <property type="evidence" value="ECO:0007669"/>
    <property type="project" value="TreeGrafter"/>
</dbReference>
<dbReference type="AlphaFoldDB" id="T2MHE6"/>
<dbReference type="CDD" id="cd00051">
    <property type="entry name" value="EFh"/>
    <property type="match status" value="1"/>
</dbReference>
<comment type="similarity">
    <text evidence="1">Belongs to the aequorin family.</text>
</comment>
<dbReference type="GO" id="GO:0051015">
    <property type="term" value="F:actin filament binding"/>
    <property type="evidence" value="ECO:0007669"/>
    <property type="project" value="InterPro"/>
</dbReference>
<dbReference type="OrthoDB" id="431378at2759"/>
<dbReference type="GO" id="GO:0005737">
    <property type="term" value="C:cytoplasm"/>
    <property type="evidence" value="ECO:0007669"/>
    <property type="project" value="TreeGrafter"/>
</dbReference>
<dbReference type="PANTHER" id="PTHR19961:SF18">
    <property type="entry name" value="FI19014P1"/>
    <property type="match status" value="1"/>
</dbReference>
<dbReference type="FunFam" id="1.10.418.10:FF:000042">
    <property type="entry name" value="Fimbrin, putative"/>
    <property type="match status" value="1"/>
</dbReference>
<feature type="domain" description="Calponin-homology (CH)" evidence="9">
    <location>
        <begin position="258"/>
        <end position="365"/>
    </location>
</feature>
<dbReference type="CDD" id="cd21292">
    <property type="entry name" value="CH_PLS_rpt1"/>
    <property type="match status" value="1"/>
</dbReference>
<sequence length="612" mass="67574">MADKIPKDVLAEITEAFNEIDVNKNGSISTKELGSCFAKLGENVPGYRLREIVQQVDKDKNGTIELQEFIELYCSVTTKGVFGQWTSKIVAPKDLTKVGGTSEASADGTAHSSSHAEEIAFKDWINSELKNDVDCKTLLPIKSADELFEKLSNGIIFCKMINLSVKGTIDERVINKAKLNAFLIRENNALAVNSANAIGCTVVNIGPEDIAQGKRHLVLGLLWQIIRIGLFSKISLAQNPNIAALCEDGETIDDLMKLTTEELLLRWVNYHLAKSGSAKRIKNFSGDIKDSEAYAILLNQIAPGEAHVDRPEHIISSSDHTKRAEMLLRNADKINCRKFLTAKDIVSGNSKLNLAFVAHLFNTHPALDASDMNFEIYVESREEKTYRCWMNSLGVSPFVNHLYNGLNNGLVLFQLFDAIRSGTVNWDKVNKAPFKAIGGKMKKVENCNYVIELGKANKYSLVGIGGEDIHNETHTLVLALVWQMLRDYSIEMINKLSKAGAPTKDAEIVQWVNKKLSDAGKTSSITSFKDPSISTSLAVIDLVDAIVPESIQYDLVTKGENEEERLMNALYAISMCRKIGARTYALAEDLVEVKPKMVLTVFASLVARGLEG</sequence>
<dbReference type="InterPro" id="IPR039959">
    <property type="entry name" value="Fimbrin/Plastin"/>
</dbReference>
<feature type="domain" description="Calponin-homology (CH)" evidence="9">
    <location>
        <begin position="115"/>
        <end position="230"/>
    </location>
</feature>
<dbReference type="InterPro" id="IPR036872">
    <property type="entry name" value="CH_dom_sf"/>
</dbReference>
<dbReference type="CDD" id="cd21301">
    <property type="entry name" value="CH_PLS_rpt4"/>
    <property type="match status" value="1"/>
</dbReference>
<keyword evidence="4" id="KW-0106">Calcium</keyword>
<dbReference type="InterPro" id="IPR001589">
    <property type="entry name" value="Actinin_actin-bd_CS"/>
</dbReference>
<evidence type="ECO:0000256" key="4">
    <source>
        <dbReference type="ARBA" id="ARBA00022837"/>
    </source>
</evidence>
<reference evidence="11" key="1">
    <citation type="journal article" date="2013" name="Genome Biol. Evol.">
        <title>Punctuated emergences of genetic and phenotypic innovations in eumetazoan, bilaterian, euteleostome, and hominidae ancestors.</title>
        <authorList>
            <person name="Wenger Y."/>
            <person name="Galliot B."/>
        </authorList>
    </citation>
    <scope>NUCLEOTIDE SEQUENCE</scope>
    <source>
        <tissue evidence="11">Whole animals</tissue>
    </source>
</reference>
<evidence type="ECO:0000256" key="6">
    <source>
        <dbReference type="ARBA" id="ARBA00023223"/>
    </source>
</evidence>
<dbReference type="Gene3D" id="1.10.238.10">
    <property type="entry name" value="EF-hand"/>
    <property type="match status" value="1"/>
</dbReference>
<dbReference type="PROSITE" id="PS00018">
    <property type="entry name" value="EF_HAND_1"/>
    <property type="match status" value="2"/>
</dbReference>
<evidence type="ECO:0000256" key="7">
    <source>
        <dbReference type="ARBA" id="ARBA00023262"/>
    </source>
</evidence>
<dbReference type="Pfam" id="PF13499">
    <property type="entry name" value="EF-hand_7"/>
    <property type="match status" value="1"/>
</dbReference>
<dbReference type="SMART" id="SM00033">
    <property type="entry name" value="CH"/>
    <property type="match status" value="4"/>
</dbReference>
<dbReference type="GO" id="GO:0008218">
    <property type="term" value="P:bioluminescence"/>
    <property type="evidence" value="ECO:0007669"/>
    <property type="project" value="UniProtKB-KW"/>
</dbReference>
<accession>T2MHE6</accession>
<dbReference type="InterPro" id="IPR002048">
    <property type="entry name" value="EF_hand_dom"/>
</dbReference>
<dbReference type="GO" id="GO:0005509">
    <property type="term" value="F:calcium ion binding"/>
    <property type="evidence" value="ECO:0007669"/>
    <property type="project" value="InterPro"/>
</dbReference>
<dbReference type="Pfam" id="PF00307">
    <property type="entry name" value="CH"/>
    <property type="match status" value="4"/>
</dbReference>
<keyword evidence="5" id="KW-0009">Actin-binding</keyword>